<feature type="signal peptide" evidence="1">
    <location>
        <begin position="1"/>
        <end position="19"/>
    </location>
</feature>
<dbReference type="VEuPathDB" id="TrichDB:TVAGG3_0788040"/>
<accession>A2G811</accession>
<dbReference type="Gene3D" id="3.20.20.70">
    <property type="entry name" value="Aldolase class I"/>
    <property type="match status" value="1"/>
</dbReference>
<feature type="chain" id="PRO_5002643671" evidence="1">
    <location>
        <begin position="20"/>
        <end position="228"/>
    </location>
</feature>
<gene>
    <name evidence="2" type="ORF">TVAG_524390</name>
</gene>
<name>A2G811_TRIV3</name>
<evidence type="ECO:0000256" key="1">
    <source>
        <dbReference type="SAM" id="SignalP"/>
    </source>
</evidence>
<evidence type="ECO:0000313" key="2">
    <source>
        <dbReference type="EMBL" id="EAX86706.1"/>
    </source>
</evidence>
<evidence type="ECO:0000313" key="3">
    <source>
        <dbReference type="Proteomes" id="UP000001542"/>
    </source>
</evidence>
<dbReference type="InterPro" id="IPR013785">
    <property type="entry name" value="Aldolase_TIM"/>
</dbReference>
<protein>
    <submittedName>
        <fullName evidence="2">Uncharacterized protein</fullName>
    </submittedName>
</protein>
<sequence>MLFLLALFAVSQQFSDVAMEENRWHIKKHLKHLVKPISHVVHKVTHSVTHALKKTIVRPIQRFVYHGSESIWKEAAKITNFDITNNEKNWQTDDLNKVTGDLANTFGLDSGKVQNFFNRAKFQQNSKQLFNKMDFGKLADRDHRFANLGATVVKVSKVDGGFSVIARQIAARATIEAKVITKTSSHHFFSGHTRTSASWRPLDGNELTDIYNECNNQISGQLNQYKTI</sequence>
<reference evidence="2" key="1">
    <citation type="submission" date="2006-10" db="EMBL/GenBank/DDBJ databases">
        <authorList>
            <person name="Amadeo P."/>
            <person name="Zhao Q."/>
            <person name="Wortman J."/>
            <person name="Fraser-Liggett C."/>
            <person name="Carlton J."/>
        </authorList>
    </citation>
    <scope>NUCLEOTIDE SEQUENCE</scope>
    <source>
        <strain evidence="2">G3</strain>
    </source>
</reference>
<dbReference type="InParanoid" id="A2G811"/>
<keyword evidence="3" id="KW-1185">Reference proteome</keyword>
<proteinExistence type="predicted"/>
<keyword evidence="1" id="KW-0732">Signal</keyword>
<dbReference type="EMBL" id="DS114586">
    <property type="protein sequence ID" value="EAX86706.1"/>
    <property type="molecule type" value="Genomic_DNA"/>
</dbReference>
<dbReference type="KEGG" id="tva:4744354"/>
<dbReference type="AlphaFoldDB" id="A2G811"/>
<dbReference type="RefSeq" id="XP_001299636.1">
    <property type="nucleotide sequence ID" value="XM_001299635.1"/>
</dbReference>
<dbReference type="VEuPathDB" id="TrichDB:TVAG_524390"/>
<organism evidence="2 3">
    <name type="scientific">Trichomonas vaginalis (strain ATCC PRA-98 / G3)</name>
    <dbReference type="NCBI Taxonomy" id="412133"/>
    <lineage>
        <taxon>Eukaryota</taxon>
        <taxon>Metamonada</taxon>
        <taxon>Parabasalia</taxon>
        <taxon>Trichomonadida</taxon>
        <taxon>Trichomonadidae</taxon>
        <taxon>Trichomonas</taxon>
    </lineage>
</organism>
<reference evidence="2" key="2">
    <citation type="journal article" date="2007" name="Science">
        <title>Draft genome sequence of the sexually transmitted pathogen Trichomonas vaginalis.</title>
        <authorList>
            <person name="Carlton J.M."/>
            <person name="Hirt R.P."/>
            <person name="Silva J.C."/>
            <person name="Delcher A.L."/>
            <person name="Schatz M."/>
            <person name="Zhao Q."/>
            <person name="Wortman J.R."/>
            <person name="Bidwell S.L."/>
            <person name="Alsmark U.C.M."/>
            <person name="Besteiro S."/>
            <person name="Sicheritz-Ponten T."/>
            <person name="Noel C.J."/>
            <person name="Dacks J.B."/>
            <person name="Foster P.G."/>
            <person name="Simillion C."/>
            <person name="Van de Peer Y."/>
            <person name="Miranda-Saavedra D."/>
            <person name="Barton G.J."/>
            <person name="Westrop G.D."/>
            <person name="Mueller S."/>
            <person name="Dessi D."/>
            <person name="Fiori P.L."/>
            <person name="Ren Q."/>
            <person name="Paulsen I."/>
            <person name="Zhang H."/>
            <person name="Bastida-Corcuera F.D."/>
            <person name="Simoes-Barbosa A."/>
            <person name="Brown M.T."/>
            <person name="Hayes R.D."/>
            <person name="Mukherjee M."/>
            <person name="Okumura C.Y."/>
            <person name="Schneider R."/>
            <person name="Smith A.J."/>
            <person name="Vanacova S."/>
            <person name="Villalvazo M."/>
            <person name="Haas B.J."/>
            <person name="Pertea M."/>
            <person name="Feldblyum T.V."/>
            <person name="Utterback T.R."/>
            <person name="Shu C.L."/>
            <person name="Osoegawa K."/>
            <person name="de Jong P.J."/>
            <person name="Hrdy I."/>
            <person name="Horvathova L."/>
            <person name="Zubacova Z."/>
            <person name="Dolezal P."/>
            <person name="Malik S.B."/>
            <person name="Logsdon J.M. Jr."/>
            <person name="Henze K."/>
            <person name="Gupta A."/>
            <person name="Wang C.C."/>
            <person name="Dunne R.L."/>
            <person name="Upcroft J.A."/>
            <person name="Upcroft P."/>
            <person name="White O."/>
            <person name="Salzberg S.L."/>
            <person name="Tang P."/>
            <person name="Chiu C.-H."/>
            <person name="Lee Y.-S."/>
            <person name="Embley T.M."/>
            <person name="Coombs G.H."/>
            <person name="Mottram J.C."/>
            <person name="Tachezy J."/>
            <person name="Fraser-Liggett C.M."/>
            <person name="Johnson P.J."/>
        </authorList>
    </citation>
    <scope>NUCLEOTIDE SEQUENCE [LARGE SCALE GENOMIC DNA]</scope>
    <source>
        <strain evidence="2">G3</strain>
    </source>
</reference>
<dbReference type="Proteomes" id="UP000001542">
    <property type="component" value="Unassembled WGS sequence"/>
</dbReference>